<dbReference type="CDD" id="cd06171">
    <property type="entry name" value="Sigma70_r4"/>
    <property type="match status" value="1"/>
</dbReference>
<organism evidence="7 8">
    <name type="scientific">Tetzosporium hominis</name>
    <dbReference type="NCBI Taxonomy" id="2020506"/>
    <lineage>
        <taxon>Bacteria</taxon>
        <taxon>Bacillati</taxon>
        <taxon>Bacillota</taxon>
        <taxon>Bacilli</taxon>
        <taxon>Bacillales</taxon>
        <taxon>Caryophanaceae</taxon>
        <taxon>Tetzosporium</taxon>
    </lineage>
</organism>
<dbReference type="PANTHER" id="PTHR43133">
    <property type="entry name" value="RNA POLYMERASE ECF-TYPE SIGMA FACTO"/>
    <property type="match status" value="1"/>
</dbReference>
<dbReference type="GO" id="GO:0003677">
    <property type="term" value="F:DNA binding"/>
    <property type="evidence" value="ECO:0007669"/>
    <property type="project" value="InterPro"/>
</dbReference>
<dbReference type="InterPro" id="IPR039425">
    <property type="entry name" value="RNA_pol_sigma-70-like"/>
</dbReference>
<sequence>MTEEQKNQLLNEAMNEHGDMIKRVIYSYVRDRQRAEDIAQETFVKFYLSLHRFDGHASYKTYIYRIAVNESLNHLKSWHQTKVSFRDKLKFWERRESTEDTYIQQERTSEFQTVLESIPLHYRETLWLYYYAELSVAEVADVLGCSANTVKTRLARGREHLREQLEVNGYEHQTVTE</sequence>
<dbReference type="Proteomes" id="UP000217065">
    <property type="component" value="Unassembled WGS sequence"/>
</dbReference>
<evidence type="ECO:0000256" key="1">
    <source>
        <dbReference type="ARBA" id="ARBA00010641"/>
    </source>
</evidence>
<dbReference type="EMBL" id="NOKQ01000204">
    <property type="protein sequence ID" value="OZS78139.1"/>
    <property type="molecule type" value="Genomic_DNA"/>
</dbReference>
<dbReference type="PANTHER" id="PTHR43133:SF60">
    <property type="entry name" value="RNA POLYMERASE SIGMA FACTOR SIGV"/>
    <property type="match status" value="1"/>
</dbReference>
<dbReference type="AlphaFoldDB" id="A0A264W3I9"/>
<keyword evidence="8" id="KW-1185">Reference proteome</keyword>
<dbReference type="InterPro" id="IPR013325">
    <property type="entry name" value="RNA_pol_sigma_r2"/>
</dbReference>
<accession>A0A264W3I9</accession>
<dbReference type="SUPFAM" id="SSF88946">
    <property type="entry name" value="Sigma2 domain of RNA polymerase sigma factors"/>
    <property type="match status" value="1"/>
</dbReference>
<dbReference type="NCBIfam" id="TIGR02937">
    <property type="entry name" value="sigma70-ECF"/>
    <property type="match status" value="1"/>
</dbReference>
<dbReference type="Pfam" id="PF04542">
    <property type="entry name" value="Sigma70_r2"/>
    <property type="match status" value="1"/>
</dbReference>
<dbReference type="GO" id="GO:0016987">
    <property type="term" value="F:sigma factor activity"/>
    <property type="evidence" value="ECO:0007669"/>
    <property type="project" value="UniProtKB-KW"/>
</dbReference>
<evidence type="ECO:0000313" key="8">
    <source>
        <dbReference type="Proteomes" id="UP000217065"/>
    </source>
</evidence>
<evidence type="ECO:0000256" key="2">
    <source>
        <dbReference type="ARBA" id="ARBA00023015"/>
    </source>
</evidence>
<dbReference type="InterPro" id="IPR013324">
    <property type="entry name" value="RNA_pol_sigma_r3/r4-like"/>
</dbReference>
<dbReference type="Gene3D" id="1.10.1740.10">
    <property type="match status" value="1"/>
</dbReference>
<dbReference type="InterPro" id="IPR007627">
    <property type="entry name" value="RNA_pol_sigma70_r2"/>
</dbReference>
<feature type="domain" description="RNA polymerase sigma factor 70 region 4 type 2" evidence="6">
    <location>
        <begin position="110"/>
        <end position="161"/>
    </location>
</feature>
<dbReference type="OrthoDB" id="9794508at2"/>
<feature type="domain" description="RNA polymerase sigma-70 region 2" evidence="5">
    <location>
        <begin position="15"/>
        <end position="77"/>
    </location>
</feature>
<dbReference type="Gene3D" id="1.10.10.10">
    <property type="entry name" value="Winged helix-like DNA-binding domain superfamily/Winged helix DNA-binding domain"/>
    <property type="match status" value="1"/>
</dbReference>
<dbReference type="InterPro" id="IPR036388">
    <property type="entry name" value="WH-like_DNA-bd_sf"/>
</dbReference>
<dbReference type="RefSeq" id="WP_094942797.1">
    <property type="nucleotide sequence ID" value="NZ_NOKQ01000204.1"/>
</dbReference>
<keyword evidence="4" id="KW-0804">Transcription</keyword>
<evidence type="ECO:0000259" key="5">
    <source>
        <dbReference type="Pfam" id="PF04542"/>
    </source>
</evidence>
<reference evidence="7 8" key="1">
    <citation type="submission" date="2017-07" db="EMBL/GenBank/DDBJ databases">
        <title>Tetzosporium hominis gen.nov. sp.nov.</title>
        <authorList>
            <person name="Tetz G."/>
            <person name="Tetz V."/>
        </authorList>
    </citation>
    <scope>NUCLEOTIDE SEQUENCE [LARGE SCALE GENOMIC DNA]</scope>
    <source>
        <strain evidence="7 8">VT-49</strain>
    </source>
</reference>
<dbReference type="Pfam" id="PF08281">
    <property type="entry name" value="Sigma70_r4_2"/>
    <property type="match status" value="1"/>
</dbReference>
<dbReference type="InterPro" id="IPR014284">
    <property type="entry name" value="RNA_pol_sigma-70_dom"/>
</dbReference>
<name>A0A264W3I9_9BACL</name>
<proteinExistence type="inferred from homology"/>
<keyword evidence="3" id="KW-0731">Sigma factor</keyword>
<evidence type="ECO:0000259" key="6">
    <source>
        <dbReference type="Pfam" id="PF08281"/>
    </source>
</evidence>
<evidence type="ECO:0000256" key="4">
    <source>
        <dbReference type="ARBA" id="ARBA00023163"/>
    </source>
</evidence>
<dbReference type="InterPro" id="IPR013249">
    <property type="entry name" value="RNA_pol_sigma70_r4_t2"/>
</dbReference>
<gene>
    <name evidence="7" type="ORF">CF394_07860</name>
</gene>
<dbReference type="GO" id="GO:0006352">
    <property type="term" value="P:DNA-templated transcription initiation"/>
    <property type="evidence" value="ECO:0007669"/>
    <property type="project" value="InterPro"/>
</dbReference>
<keyword evidence="2" id="KW-0805">Transcription regulation</keyword>
<evidence type="ECO:0000313" key="7">
    <source>
        <dbReference type="EMBL" id="OZS78139.1"/>
    </source>
</evidence>
<dbReference type="SUPFAM" id="SSF88659">
    <property type="entry name" value="Sigma3 and sigma4 domains of RNA polymerase sigma factors"/>
    <property type="match status" value="1"/>
</dbReference>
<comment type="caution">
    <text evidence="7">The sequence shown here is derived from an EMBL/GenBank/DDBJ whole genome shotgun (WGS) entry which is preliminary data.</text>
</comment>
<evidence type="ECO:0000256" key="3">
    <source>
        <dbReference type="ARBA" id="ARBA00023082"/>
    </source>
</evidence>
<comment type="similarity">
    <text evidence="1">Belongs to the sigma-70 factor family. ECF subfamily.</text>
</comment>
<protein>
    <submittedName>
        <fullName evidence="7">RNA polymerase subunit sigma</fullName>
    </submittedName>
</protein>